<dbReference type="Gene3D" id="3.40.190.150">
    <property type="entry name" value="Bordetella uptake gene, domain 1"/>
    <property type="match status" value="1"/>
</dbReference>
<dbReference type="Pfam" id="PF03401">
    <property type="entry name" value="TctC"/>
    <property type="match status" value="1"/>
</dbReference>
<dbReference type="PANTHER" id="PTHR42928:SF5">
    <property type="entry name" value="BLR1237 PROTEIN"/>
    <property type="match status" value="1"/>
</dbReference>
<dbReference type="InterPro" id="IPR042100">
    <property type="entry name" value="Bug_dom1"/>
</dbReference>
<proteinExistence type="inferred from homology"/>
<sequence>MARRRNGPRRRRGRAGEAEPTMTRRKILGAATALPFLPGLGRAQPAWPARPIRIVIPWPPGQSTDVQARLMAGWLSERLGQTVVPENRPGAGGQIGTNAVAKAAPDGHTLLAASIGPISFQPLVARTPYDVERELLPVSNYGIAPFMLLVRPDFPARDLASFIGLLRAHPGRYTHNSSGIGGAQHLLTALFNAKAGIEALHVPFQGSAPALNALLGGQVDYGIDTPAAAGRLVQDGQLRALGLTTAKPSPLVPGVPPIAAAGGPPDYDIGGWNGMMVPAGTPQPIIDRLVAEIRAGLATPALRRQFEAIGVEVDPLGPEAFQRLLRELWGTFGGLIQRLGIRAE</sequence>
<evidence type="ECO:0000256" key="2">
    <source>
        <dbReference type="SAM" id="MobiDB-lite"/>
    </source>
</evidence>
<evidence type="ECO:0008006" key="5">
    <source>
        <dbReference type="Google" id="ProtNLM"/>
    </source>
</evidence>
<dbReference type="CDD" id="cd07012">
    <property type="entry name" value="PBP2_Bug_TTT"/>
    <property type="match status" value="1"/>
</dbReference>
<dbReference type="PANTHER" id="PTHR42928">
    <property type="entry name" value="TRICARBOXYLATE-BINDING PROTEIN"/>
    <property type="match status" value="1"/>
</dbReference>
<evidence type="ECO:0000313" key="3">
    <source>
        <dbReference type="EMBL" id="MBK1659649.1"/>
    </source>
</evidence>
<keyword evidence="4" id="KW-1185">Reference proteome</keyword>
<comment type="caution">
    <text evidence="3">The sequence shown here is derived from an EMBL/GenBank/DDBJ whole genome shotgun (WGS) entry which is preliminary data.</text>
</comment>
<evidence type="ECO:0000313" key="4">
    <source>
        <dbReference type="Proteomes" id="UP000697995"/>
    </source>
</evidence>
<reference evidence="3 4" key="1">
    <citation type="journal article" date="2020" name="Microorganisms">
        <title>Osmotic Adaptation and Compatible Solute Biosynthesis of Phototrophic Bacteria as Revealed from Genome Analyses.</title>
        <authorList>
            <person name="Imhoff J.F."/>
            <person name="Rahn T."/>
            <person name="Kunzel S."/>
            <person name="Keller A."/>
            <person name="Neulinger S.C."/>
        </authorList>
    </citation>
    <scope>NUCLEOTIDE SEQUENCE [LARGE SCALE GENOMIC DNA]</scope>
    <source>
        <strain evidence="3 4">DSM 15382</strain>
    </source>
</reference>
<accession>A0ABS1CYZ2</accession>
<dbReference type="SUPFAM" id="SSF53850">
    <property type="entry name" value="Periplasmic binding protein-like II"/>
    <property type="match status" value="1"/>
</dbReference>
<feature type="region of interest" description="Disordered" evidence="2">
    <location>
        <begin position="1"/>
        <end position="22"/>
    </location>
</feature>
<dbReference type="EMBL" id="NRSG01000115">
    <property type="protein sequence ID" value="MBK1659649.1"/>
    <property type="molecule type" value="Genomic_DNA"/>
</dbReference>
<comment type="similarity">
    <text evidence="1">Belongs to the UPF0065 (bug) family.</text>
</comment>
<dbReference type="Proteomes" id="UP000697995">
    <property type="component" value="Unassembled WGS sequence"/>
</dbReference>
<gene>
    <name evidence="3" type="ORF">CKO45_15560</name>
</gene>
<evidence type="ECO:0000256" key="1">
    <source>
        <dbReference type="ARBA" id="ARBA00006987"/>
    </source>
</evidence>
<name>A0ABS1CYZ2_9PROT</name>
<dbReference type="InterPro" id="IPR005064">
    <property type="entry name" value="BUG"/>
</dbReference>
<feature type="compositionally biased region" description="Basic residues" evidence="2">
    <location>
        <begin position="1"/>
        <end position="13"/>
    </location>
</feature>
<protein>
    <recommendedName>
        <fullName evidence="5">Tripartite tricarboxylate transporter substrate binding protein</fullName>
    </recommendedName>
</protein>
<dbReference type="Gene3D" id="3.40.190.10">
    <property type="entry name" value="Periplasmic binding protein-like II"/>
    <property type="match status" value="1"/>
</dbReference>
<organism evidence="3 4">
    <name type="scientific">Paracraurococcus ruber</name>
    <dbReference type="NCBI Taxonomy" id="77675"/>
    <lineage>
        <taxon>Bacteria</taxon>
        <taxon>Pseudomonadati</taxon>
        <taxon>Pseudomonadota</taxon>
        <taxon>Alphaproteobacteria</taxon>
        <taxon>Acetobacterales</taxon>
        <taxon>Roseomonadaceae</taxon>
        <taxon>Paracraurococcus</taxon>
    </lineage>
</organism>
<dbReference type="PIRSF" id="PIRSF017082">
    <property type="entry name" value="YflP"/>
    <property type="match status" value="1"/>
</dbReference>